<evidence type="ECO:0000259" key="5">
    <source>
        <dbReference type="PROSITE" id="PS50059"/>
    </source>
</evidence>
<dbReference type="GO" id="GO:0009507">
    <property type="term" value="C:chloroplast"/>
    <property type="evidence" value="ECO:0007669"/>
    <property type="project" value="TreeGrafter"/>
</dbReference>
<feature type="coiled-coil region" evidence="2">
    <location>
        <begin position="153"/>
        <end position="183"/>
    </location>
</feature>
<dbReference type="Pfam" id="PF00254">
    <property type="entry name" value="FKBP_C"/>
    <property type="match status" value="1"/>
</dbReference>
<dbReference type="PANTHER" id="PTHR47598">
    <property type="entry name" value="PEPTIDYL-PROLYL CIS-TRANS ISOMERASE FKBP17-2, CHLOROPLASTIC"/>
    <property type="match status" value="1"/>
</dbReference>
<dbReference type="EMBL" id="LGRX02001613">
    <property type="protein sequence ID" value="KAK3285823.1"/>
    <property type="molecule type" value="Genomic_DNA"/>
</dbReference>
<dbReference type="Proteomes" id="UP001190700">
    <property type="component" value="Unassembled WGS sequence"/>
</dbReference>
<keyword evidence="4" id="KW-0472">Membrane</keyword>
<proteinExistence type="predicted"/>
<feature type="region of interest" description="Disordered" evidence="3">
    <location>
        <begin position="276"/>
        <end position="312"/>
    </location>
</feature>
<dbReference type="InterPro" id="IPR053111">
    <property type="entry name" value="Chloro_FKBP-type_PPIase"/>
</dbReference>
<evidence type="ECO:0000256" key="3">
    <source>
        <dbReference type="SAM" id="MobiDB-lite"/>
    </source>
</evidence>
<dbReference type="GO" id="GO:0003755">
    <property type="term" value="F:peptidyl-prolyl cis-trans isomerase activity"/>
    <property type="evidence" value="ECO:0007669"/>
    <property type="project" value="UniProtKB-KW"/>
</dbReference>
<reference evidence="6 7" key="1">
    <citation type="journal article" date="2015" name="Genome Biol. Evol.">
        <title>Comparative Genomics of a Bacterivorous Green Alga Reveals Evolutionary Causalities and Consequences of Phago-Mixotrophic Mode of Nutrition.</title>
        <authorList>
            <person name="Burns J.A."/>
            <person name="Paasch A."/>
            <person name="Narechania A."/>
            <person name="Kim E."/>
        </authorList>
    </citation>
    <scope>NUCLEOTIDE SEQUENCE [LARGE SCALE GENOMIC DNA]</scope>
    <source>
        <strain evidence="6 7">PLY_AMNH</strain>
    </source>
</reference>
<dbReference type="PANTHER" id="PTHR47598:SF1">
    <property type="entry name" value="PEPTIDYL-PROLYL CIS-TRANS ISOMERASE FKBP17-2, CHLOROPLASTIC"/>
    <property type="match status" value="1"/>
</dbReference>
<keyword evidence="4" id="KW-0812">Transmembrane</keyword>
<comment type="catalytic activity">
    <reaction evidence="1">
        <text>[protein]-peptidylproline (omega=180) = [protein]-peptidylproline (omega=0)</text>
        <dbReference type="Rhea" id="RHEA:16237"/>
        <dbReference type="Rhea" id="RHEA-COMP:10747"/>
        <dbReference type="Rhea" id="RHEA-COMP:10748"/>
        <dbReference type="ChEBI" id="CHEBI:83833"/>
        <dbReference type="ChEBI" id="CHEBI:83834"/>
        <dbReference type="EC" id="5.2.1.8"/>
    </reaction>
</comment>
<dbReference type="InterPro" id="IPR046357">
    <property type="entry name" value="PPIase_dom_sf"/>
</dbReference>
<feature type="transmembrane region" description="Helical" evidence="4">
    <location>
        <begin position="329"/>
        <end position="347"/>
    </location>
</feature>
<feature type="compositionally biased region" description="Polar residues" evidence="3">
    <location>
        <begin position="280"/>
        <end position="292"/>
    </location>
</feature>
<evidence type="ECO:0000313" key="7">
    <source>
        <dbReference type="Proteomes" id="UP001190700"/>
    </source>
</evidence>
<dbReference type="InterPro" id="IPR001179">
    <property type="entry name" value="PPIase_FKBP_dom"/>
</dbReference>
<evidence type="ECO:0000313" key="6">
    <source>
        <dbReference type="EMBL" id="KAK3285823.1"/>
    </source>
</evidence>
<dbReference type="Gene3D" id="3.10.50.40">
    <property type="match status" value="1"/>
</dbReference>
<dbReference type="AlphaFoldDB" id="A0AAE0GX53"/>
<feature type="compositionally biased region" description="Low complexity" evidence="3">
    <location>
        <begin position="293"/>
        <end position="310"/>
    </location>
</feature>
<sequence length="487" mass="53284">MLTDGIESYCSLSCERGSIPYLEVVRHRAQVAEAASGSTEQVFWENNWLRRNSLSYRKKTNKKTKSMEERLPKIKRWHARLRLRLQTPQEGETVDPVWGVWLPNDRYNVDQIVPTEHVNHAKEHQVVAAGGLFMPKTLTSVALVTDEEATAVAMAVAEDAAIAEVENEDAEREEESSEEEDEEVFIVEKLGAIKWINVTPIRAAFNMALPFLREASVLRANIVTSKDVSLRSSCRAPTFLSAHGFVGARRSKTQGVQLPASKSLTRTKSLTRRFEVHASGDNSEQGTADSNGSSEELQSALESAKAASAKPRVKADSTDAVASFMSRRFGLAGGLAWLGVLTFGVVFEQLKTRKEVREAEESAQDIVDAPEVTKLSGLVVQELRVGGAAAEVGEAVQPGAFVAVNFKLSVDGQEVYNTRDKGNRPVAFGYSGTKGSFGANLCEGFMEGIYGMRKGGRRILKVPSELGFKNGQTLVYDVEIDKVALGL</sequence>
<accession>A0AAE0GX53</accession>
<evidence type="ECO:0000256" key="1">
    <source>
        <dbReference type="PROSITE-ProRule" id="PRU00277"/>
    </source>
</evidence>
<feature type="domain" description="PPIase FKBP-type" evidence="5">
    <location>
        <begin position="399"/>
        <end position="468"/>
    </location>
</feature>
<comment type="caution">
    <text evidence="6">The sequence shown here is derived from an EMBL/GenBank/DDBJ whole genome shotgun (WGS) entry which is preliminary data.</text>
</comment>
<name>A0AAE0GX53_9CHLO</name>
<evidence type="ECO:0000256" key="4">
    <source>
        <dbReference type="SAM" id="Phobius"/>
    </source>
</evidence>
<keyword evidence="7" id="KW-1185">Reference proteome</keyword>
<keyword evidence="4" id="KW-1133">Transmembrane helix</keyword>
<dbReference type="EC" id="5.2.1.8" evidence="1"/>
<keyword evidence="1" id="KW-0697">Rotamase</keyword>
<dbReference type="SUPFAM" id="SSF54534">
    <property type="entry name" value="FKBP-like"/>
    <property type="match status" value="1"/>
</dbReference>
<gene>
    <name evidence="6" type="ORF">CYMTET_6585</name>
</gene>
<dbReference type="PROSITE" id="PS50059">
    <property type="entry name" value="FKBP_PPIASE"/>
    <property type="match status" value="1"/>
</dbReference>
<evidence type="ECO:0000256" key="2">
    <source>
        <dbReference type="SAM" id="Coils"/>
    </source>
</evidence>
<protein>
    <recommendedName>
        <fullName evidence="1">peptidylprolyl isomerase</fullName>
        <ecNumber evidence="1">5.2.1.8</ecNumber>
    </recommendedName>
</protein>
<keyword evidence="2" id="KW-0175">Coiled coil</keyword>
<organism evidence="6 7">
    <name type="scientific">Cymbomonas tetramitiformis</name>
    <dbReference type="NCBI Taxonomy" id="36881"/>
    <lineage>
        <taxon>Eukaryota</taxon>
        <taxon>Viridiplantae</taxon>
        <taxon>Chlorophyta</taxon>
        <taxon>Pyramimonadophyceae</taxon>
        <taxon>Pyramimonadales</taxon>
        <taxon>Pyramimonadaceae</taxon>
        <taxon>Cymbomonas</taxon>
    </lineage>
</organism>
<keyword evidence="1" id="KW-0413">Isomerase</keyword>